<evidence type="ECO:0000313" key="1">
    <source>
        <dbReference type="EMBL" id="KAK7399805.1"/>
    </source>
</evidence>
<sequence length="277" mass="31594">MLKKLFQDAKVFTPMDFVTNYCKMVLSENSEESNEGTDWWLRQWSTHEALMSESHSEFEFEFDEEKWKVTIEPIMEVITTSLAEPFMINDFEGFTERNKSVYAENECQEVADLGWHTWNYEVKGGAESKDGKGMEDHAQEASVDLCSLEDLDSCFKAFVKVHQIEKLVWDGLGFDCQNVDCREARTDAGEILEVCDAEYHEECGVTSVCRIGIMGNMSLSWRGMVEVEVQYAKPKIDMVKDKPMVKRERSCKGSKAKSMGGRQMTMIEVGTIDIIGG</sequence>
<dbReference type="EMBL" id="JAYMYS010000003">
    <property type="protein sequence ID" value="KAK7399805.1"/>
    <property type="molecule type" value="Genomic_DNA"/>
</dbReference>
<protein>
    <submittedName>
        <fullName evidence="1">Uncharacterized protein</fullName>
    </submittedName>
</protein>
<dbReference type="Proteomes" id="UP001386955">
    <property type="component" value="Unassembled WGS sequence"/>
</dbReference>
<gene>
    <name evidence="1" type="ORF">VNO78_10997</name>
</gene>
<dbReference type="AlphaFoldDB" id="A0AAN9XN92"/>
<organism evidence="1 2">
    <name type="scientific">Psophocarpus tetragonolobus</name>
    <name type="common">Winged bean</name>
    <name type="synonym">Dolichos tetragonolobus</name>
    <dbReference type="NCBI Taxonomy" id="3891"/>
    <lineage>
        <taxon>Eukaryota</taxon>
        <taxon>Viridiplantae</taxon>
        <taxon>Streptophyta</taxon>
        <taxon>Embryophyta</taxon>
        <taxon>Tracheophyta</taxon>
        <taxon>Spermatophyta</taxon>
        <taxon>Magnoliopsida</taxon>
        <taxon>eudicotyledons</taxon>
        <taxon>Gunneridae</taxon>
        <taxon>Pentapetalae</taxon>
        <taxon>rosids</taxon>
        <taxon>fabids</taxon>
        <taxon>Fabales</taxon>
        <taxon>Fabaceae</taxon>
        <taxon>Papilionoideae</taxon>
        <taxon>50 kb inversion clade</taxon>
        <taxon>NPAAA clade</taxon>
        <taxon>indigoferoid/millettioid clade</taxon>
        <taxon>Phaseoleae</taxon>
        <taxon>Psophocarpus</taxon>
    </lineage>
</organism>
<name>A0AAN9XN92_PSOTE</name>
<reference evidence="1 2" key="1">
    <citation type="submission" date="2024-01" db="EMBL/GenBank/DDBJ databases">
        <title>The genomes of 5 underutilized Papilionoideae crops provide insights into root nodulation and disease resistanc.</title>
        <authorList>
            <person name="Jiang F."/>
        </authorList>
    </citation>
    <scope>NUCLEOTIDE SEQUENCE [LARGE SCALE GENOMIC DNA]</scope>
    <source>
        <strain evidence="1">DUOXIRENSHENG_FW03</strain>
        <tissue evidence="1">Leaves</tissue>
    </source>
</reference>
<keyword evidence="2" id="KW-1185">Reference proteome</keyword>
<accession>A0AAN9XN92</accession>
<comment type="caution">
    <text evidence="1">The sequence shown here is derived from an EMBL/GenBank/DDBJ whole genome shotgun (WGS) entry which is preliminary data.</text>
</comment>
<proteinExistence type="predicted"/>
<evidence type="ECO:0000313" key="2">
    <source>
        <dbReference type="Proteomes" id="UP001386955"/>
    </source>
</evidence>